<name>X1SHZ1_9ZZZZ</name>
<accession>X1SHZ1</accession>
<organism evidence="1">
    <name type="scientific">marine sediment metagenome</name>
    <dbReference type="NCBI Taxonomy" id="412755"/>
    <lineage>
        <taxon>unclassified sequences</taxon>
        <taxon>metagenomes</taxon>
        <taxon>ecological metagenomes</taxon>
    </lineage>
</organism>
<dbReference type="AlphaFoldDB" id="X1SHZ1"/>
<proteinExistence type="predicted"/>
<evidence type="ECO:0000313" key="1">
    <source>
        <dbReference type="EMBL" id="GAI78776.1"/>
    </source>
</evidence>
<feature type="non-terminal residue" evidence="1">
    <location>
        <position position="59"/>
    </location>
</feature>
<gene>
    <name evidence="1" type="ORF">S12H4_25969</name>
</gene>
<protein>
    <submittedName>
        <fullName evidence="1">Uncharacterized protein</fullName>
    </submittedName>
</protein>
<dbReference type="EMBL" id="BARW01014689">
    <property type="protein sequence ID" value="GAI78776.1"/>
    <property type="molecule type" value="Genomic_DNA"/>
</dbReference>
<reference evidence="1" key="1">
    <citation type="journal article" date="2014" name="Front. Microbiol.">
        <title>High frequency of phylogenetically diverse reductive dehalogenase-homologous genes in deep subseafloor sedimentary metagenomes.</title>
        <authorList>
            <person name="Kawai M."/>
            <person name="Futagami T."/>
            <person name="Toyoda A."/>
            <person name="Takaki Y."/>
            <person name="Nishi S."/>
            <person name="Hori S."/>
            <person name="Arai W."/>
            <person name="Tsubouchi T."/>
            <person name="Morono Y."/>
            <person name="Uchiyama I."/>
            <person name="Ito T."/>
            <person name="Fujiyama A."/>
            <person name="Inagaki F."/>
            <person name="Takami H."/>
        </authorList>
    </citation>
    <scope>NUCLEOTIDE SEQUENCE</scope>
    <source>
        <strain evidence="1">Expedition CK06-06</strain>
    </source>
</reference>
<sequence>MEVLEIKPAKNKEITVYVINRSKIKSISNIRKLIEGLICIDVATIDFATIDVENENLRR</sequence>
<comment type="caution">
    <text evidence="1">The sequence shown here is derived from an EMBL/GenBank/DDBJ whole genome shotgun (WGS) entry which is preliminary data.</text>
</comment>